<evidence type="ECO:0000313" key="5">
    <source>
        <dbReference type="EMBL" id="KAK6334554.1"/>
    </source>
</evidence>
<name>A0AAV9U4I5_9PEZI</name>
<evidence type="ECO:0000256" key="2">
    <source>
        <dbReference type="ARBA" id="ARBA00023008"/>
    </source>
</evidence>
<organism evidence="5 6">
    <name type="scientific">Orbilia blumenaviensis</name>
    <dbReference type="NCBI Taxonomy" id="1796055"/>
    <lineage>
        <taxon>Eukaryota</taxon>
        <taxon>Fungi</taxon>
        <taxon>Dikarya</taxon>
        <taxon>Ascomycota</taxon>
        <taxon>Pezizomycotina</taxon>
        <taxon>Orbiliomycetes</taxon>
        <taxon>Orbiliales</taxon>
        <taxon>Orbiliaceae</taxon>
        <taxon>Orbilia</taxon>
    </lineage>
</organism>
<gene>
    <name evidence="5" type="ORF">TWF730_003768</name>
</gene>
<dbReference type="InterPro" id="IPR045087">
    <property type="entry name" value="Cu-oxidase_fam"/>
</dbReference>
<evidence type="ECO:0000256" key="3">
    <source>
        <dbReference type="SAM" id="SignalP"/>
    </source>
</evidence>
<keyword evidence="2" id="KW-0186">Copper</keyword>
<feature type="signal peptide" evidence="3">
    <location>
        <begin position="1"/>
        <end position="24"/>
    </location>
</feature>
<dbReference type="GO" id="GO:0005507">
    <property type="term" value="F:copper ion binding"/>
    <property type="evidence" value="ECO:0007669"/>
    <property type="project" value="InterPro"/>
</dbReference>
<dbReference type="InterPro" id="IPR008972">
    <property type="entry name" value="Cupredoxin"/>
</dbReference>
<dbReference type="Proteomes" id="UP001373714">
    <property type="component" value="Unassembled WGS sequence"/>
</dbReference>
<keyword evidence="6" id="KW-1185">Reference proteome</keyword>
<dbReference type="PANTHER" id="PTHR11709:SF414">
    <property type="entry name" value="ADR239WP"/>
    <property type="match status" value="1"/>
</dbReference>
<feature type="chain" id="PRO_5043900390" description="Plastocyanin-like domain-containing protein" evidence="3">
    <location>
        <begin position="25"/>
        <end position="252"/>
    </location>
</feature>
<accession>A0AAV9U4I5</accession>
<evidence type="ECO:0000256" key="1">
    <source>
        <dbReference type="ARBA" id="ARBA00010609"/>
    </source>
</evidence>
<dbReference type="AlphaFoldDB" id="A0AAV9U4I5"/>
<keyword evidence="3" id="KW-0732">Signal</keyword>
<comment type="caution">
    <text evidence="5">The sequence shown here is derived from an EMBL/GenBank/DDBJ whole genome shotgun (WGS) entry which is preliminary data.</text>
</comment>
<evidence type="ECO:0000259" key="4">
    <source>
        <dbReference type="Pfam" id="PF07732"/>
    </source>
</evidence>
<feature type="domain" description="Plastocyanin-like" evidence="4">
    <location>
        <begin position="160"/>
        <end position="242"/>
    </location>
</feature>
<sequence>MMSWWKDVLFSWWLILCHFFGFQSIDESTLNRANIPQASFFQLPDVYENFVNPDPNTHRIKNTCQDKRFLEQVRALQSPANRSECNTPSTRQVWCKNLNQNPFHICYDYERPAEQKIPVPHPNNVDGTKKVQLNFGRRTPIHCRYIRCLPTTIPKVTIEISYGTVAPDGYVKENAMLINGTYPGPLIEAYWGQTIELTVINNLGVNKGEITNGTAIHPHGLRLWDNAIHDGVPGVTQCKGRPLIHYSVPSTK</sequence>
<dbReference type="SUPFAM" id="SSF49503">
    <property type="entry name" value="Cupredoxins"/>
    <property type="match status" value="1"/>
</dbReference>
<dbReference type="EMBL" id="JAVHNS010000015">
    <property type="protein sequence ID" value="KAK6334554.1"/>
    <property type="molecule type" value="Genomic_DNA"/>
</dbReference>
<evidence type="ECO:0000313" key="6">
    <source>
        <dbReference type="Proteomes" id="UP001373714"/>
    </source>
</evidence>
<dbReference type="Pfam" id="PF07732">
    <property type="entry name" value="Cu-oxidase_3"/>
    <property type="match status" value="1"/>
</dbReference>
<dbReference type="GO" id="GO:0016491">
    <property type="term" value="F:oxidoreductase activity"/>
    <property type="evidence" value="ECO:0007669"/>
    <property type="project" value="TreeGrafter"/>
</dbReference>
<dbReference type="InterPro" id="IPR011707">
    <property type="entry name" value="Cu-oxidase-like_N"/>
</dbReference>
<dbReference type="PANTHER" id="PTHR11709">
    <property type="entry name" value="MULTI-COPPER OXIDASE"/>
    <property type="match status" value="1"/>
</dbReference>
<comment type="similarity">
    <text evidence="1">Belongs to the multicopper oxidase family.</text>
</comment>
<proteinExistence type="inferred from homology"/>
<dbReference type="Gene3D" id="2.60.40.420">
    <property type="entry name" value="Cupredoxins - blue copper proteins"/>
    <property type="match status" value="1"/>
</dbReference>
<protein>
    <recommendedName>
        <fullName evidence="4">Plastocyanin-like domain-containing protein</fullName>
    </recommendedName>
</protein>
<reference evidence="5 6" key="1">
    <citation type="submission" date="2019-10" db="EMBL/GenBank/DDBJ databases">
        <authorList>
            <person name="Palmer J.M."/>
        </authorList>
    </citation>
    <scope>NUCLEOTIDE SEQUENCE [LARGE SCALE GENOMIC DNA]</scope>
    <source>
        <strain evidence="5 6">TWF730</strain>
    </source>
</reference>